<dbReference type="InterPro" id="IPR001375">
    <property type="entry name" value="Peptidase_S9_cat"/>
</dbReference>
<dbReference type="PANTHER" id="PTHR11731:SF193">
    <property type="entry name" value="DIPEPTIDYL PEPTIDASE 9"/>
    <property type="match status" value="1"/>
</dbReference>
<dbReference type="EMBL" id="CACRXK020003753">
    <property type="protein sequence ID" value="CAB4000094.1"/>
    <property type="molecule type" value="Genomic_DNA"/>
</dbReference>
<dbReference type="InterPro" id="IPR029058">
    <property type="entry name" value="AB_hydrolase_fold"/>
</dbReference>
<evidence type="ECO:0000256" key="4">
    <source>
        <dbReference type="ARBA" id="ARBA00022825"/>
    </source>
</evidence>
<dbReference type="PANTHER" id="PTHR11731">
    <property type="entry name" value="PROTEASE FAMILY S9B,C DIPEPTIDYL-PEPTIDASE IV-RELATED"/>
    <property type="match status" value="1"/>
</dbReference>
<evidence type="ECO:0000259" key="6">
    <source>
        <dbReference type="Pfam" id="PF00930"/>
    </source>
</evidence>
<evidence type="ECO:0000259" key="5">
    <source>
        <dbReference type="Pfam" id="PF00326"/>
    </source>
</evidence>
<dbReference type="GO" id="GO:0008236">
    <property type="term" value="F:serine-type peptidase activity"/>
    <property type="evidence" value="ECO:0007669"/>
    <property type="project" value="UniProtKB-KW"/>
</dbReference>
<dbReference type="Proteomes" id="UP001152795">
    <property type="component" value="Unassembled WGS sequence"/>
</dbReference>
<dbReference type="Gene3D" id="2.140.10.30">
    <property type="entry name" value="Dipeptidylpeptidase IV, N-terminal domain"/>
    <property type="match status" value="1"/>
</dbReference>
<keyword evidence="9" id="KW-1185">Reference proteome</keyword>
<sequence length="831" mass="94219">MFNGTNRKRSWSELLAAVKATRSLCLSGRQSTRTPNNFTFSDTKLYFLALPENRSEYTLFYVDLKPGEQGEQPAVVPSAQWHLLLDLDSLRPFQGFSREEQLLRERKRMGSFGITSYEYDKNSRSILFPACSSLYMCRDHVLPSNPGDANVPLVPGEVKTQTKESRMDPKLSPSNPNIIGFIHHNDVWVSNITTGREKQLTQTHSGLPQNSAVDETVSAGVPSFVVQEEFDRYTGYWWKPTIENDNKFCVLYEEVDESDVEILTMTPSVEATAPSVTDSYRYPRAGTQNATSCLKLVEFSIEDTGEFREETTNYELKVSLREVFPWFEYIVRCGWLPDGKSVWAQLLDRSQQRLVLVIIPLSLFVPMQSENSMEYDGKDFSETIKILIDETSDVWINVCDIIHFFPPPESQSHLIKFIWASEMSGFRHLYLVNVDSSQGTPCTAVVSQCEATYYQFTSGDWEVDGSKIWLDESKGVVYFMGTKDSPVEQHLYVASYVNRTQNVARLTQPGFSHSVTINEDCTLFVTTYSSVKDMPAVTVYQIIHIPFAPGDASAISARPCFHIRPPGQLNEILCPELLSFKSPKHGHDVYGMVFKPPNFDPGKKYPTVLFVYGGPAVQIVTNSHKGIQFLRLQTLAVLGYVVVAFDCRGSFHRGKKFESPLKNSLGCVEIDDQVEAVLHVAEQTKYIDITRIAIHGWSYGGYLSLQGLIQRPDIFKVAVAGAPVTDWEAYDTGYTERYMNTPQINPMAYIRSSVLNCAMKFPDQENRLLIVHGLIDENVHFHHTSLLIDRLIKAGKPYQLQVYPRERHGIRQARASEHYEASVLSFLEHNL</sequence>
<protein>
    <submittedName>
        <fullName evidence="8">Dipeptidyl peptidase 9-like</fullName>
    </submittedName>
</protein>
<evidence type="ECO:0000313" key="9">
    <source>
        <dbReference type="Proteomes" id="UP001152795"/>
    </source>
</evidence>
<dbReference type="AlphaFoldDB" id="A0A6S7H5S7"/>
<dbReference type="InterPro" id="IPR050278">
    <property type="entry name" value="Serine_Prot_S9B/DPPIV"/>
</dbReference>
<dbReference type="OrthoDB" id="16520at2759"/>
<gene>
    <name evidence="8" type="ORF">PACLA_8A086591</name>
</gene>
<evidence type="ECO:0000259" key="7">
    <source>
        <dbReference type="Pfam" id="PF19520"/>
    </source>
</evidence>
<keyword evidence="4" id="KW-0720">Serine protease</keyword>
<proteinExistence type="inferred from homology"/>
<dbReference type="Pfam" id="PF00326">
    <property type="entry name" value="Peptidase_S9"/>
    <property type="match status" value="1"/>
</dbReference>
<feature type="domain" description="Dipeptidyl peptidase 8 /9 ,N-terminal" evidence="7">
    <location>
        <begin position="9"/>
        <end position="110"/>
    </location>
</feature>
<keyword evidence="2" id="KW-0645">Protease</keyword>
<evidence type="ECO:0000256" key="3">
    <source>
        <dbReference type="ARBA" id="ARBA00022801"/>
    </source>
</evidence>
<name>A0A6S7H5S7_PARCT</name>
<evidence type="ECO:0000256" key="2">
    <source>
        <dbReference type="ARBA" id="ARBA00022670"/>
    </source>
</evidence>
<reference evidence="8" key="1">
    <citation type="submission" date="2020-04" db="EMBL/GenBank/DDBJ databases">
        <authorList>
            <person name="Alioto T."/>
            <person name="Alioto T."/>
            <person name="Gomez Garrido J."/>
        </authorList>
    </citation>
    <scope>NUCLEOTIDE SEQUENCE</scope>
    <source>
        <strain evidence="8">A484AB</strain>
    </source>
</reference>
<comment type="similarity">
    <text evidence="1">Belongs to the peptidase S9B family. DPPIV subfamily.</text>
</comment>
<accession>A0A6S7H5S7</accession>
<dbReference type="Gene3D" id="3.40.50.1820">
    <property type="entry name" value="alpha/beta hydrolase"/>
    <property type="match status" value="1"/>
</dbReference>
<feature type="domain" description="Peptidase S9 prolyl oligopeptidase catalytic" evidence="5">
    <location>
        <begin position="630"/>
        <end position="831"/>
    </location>
</feature>
<organism evidence="8 9">
    <name type="scientific">Paramuricea clavata</name>
    <name type="common">Red gorgonian</name>
    <name type="synonym">Violescent sea-whip</name>
    <dbReference type="NCBI Taxonomy" id="317549"/>
    <lineage>
        <taxon>Eukaryota</taxon>
        <taxon>Metazoa</taxon>
        <taxon>Cnidaria</taxon>
        <taxon>Anthozoa</taxon>
        <taxon>Octocorallia</taxon>
        <taxon>Malacalcyonacea</taxon>
        <taxon>Plexauridae</taxon>
        <taxon>Paramuricea</taxon>
    </lineage>
</organism>
<evidence type="ECO:0000256" key="1">
    <source>
        <dbReference type="ARBA" id="ARBA00010036"/>
    </source>
</evidence>
<dbReference type="SUPFAM" id="SSF82171">
    <property type="entry name" value="DPP6 N-terminal domain-like"/>
    <property type="match status" value="1"/>
</dbReference>
<dbReference type="Pfam" id="PF00930">
    <property type="entry name" value="DPPIV_N"/>
    <property type="match status" value="1"/>
</dbReference>
<dbReference type="GO" id="GO:0006508">
    <property type="term" value="P:proteolysis"/>
    <property type="evidence" value="ECO:0007669"/>
    <property type="project" value="UniProtKB-KW"/>
</dbReference>
<feature type="domain" description="Dipeptidylpeptidase IV N-terminal" evidence="6">
    <location>
        <begin position="159"/>
        <end position="534"/>
    </location>
</feature>
<dbReference type="SUPFAM" id="SSF53474">
    <property type="entry name" value="alpha/beta-Hydrolases"/>
    <property type="match status" value="1"/>
</dbReference>
<keyword evidence="3" id="KW-0378">Hydrolase</keyword>
<dbReference type="Pfam" id="PF19520">
    <property type="entry name" value="Dpp_8_9_N"/>
    <property type="match status" value="1"/>
</dbReference>
<evidence type="ECO:0000313" key="8">
    <source>
        <dbReference type="EMBL" id="CAB4000094.1"/>
    </source>
</evidence>
<dbReference type="GO" id="GO:0008239">
    <property type="term" value="F:dipeptidyl-peptidase activity"/>
    <property type="evidence" value="ECO:0007669"/>
    <property type="project" value="TreeGrafter"/>
</dbReference>
<comment type="caution">
    <text evidence="8">The sequence shown here is derived from an EMBL/GenBank/DDBJ whole genome shotgun (WGS) entry which is preliminary data.</text>
</comment>
<dbReference type="InterPro" id="IPR045785">
    <property type="entry name" value="Dpp_8/9_N"/>
</dbReference>
<dbReference type="InterPro" id="IPR002469">
    <property type="entry name" value="Peptidase_S9B_N"/>
</dbReference>